<protein>
    <recommendedName>
        <fullName evidence="7">Shikimate kinase</fullName>
        <shortName evidence="7">SK</shortName>
        <ecNumber evidence="7">2.7.1.71</ecNumber>
    </recommendedName>
</protein>
<comment type="similarity">
    <text evidence="7">Belongs to the shikimate kinase family.</text>
</comment>
<dbReference type="PRINTS" id="PR01100">
    <property type="entry name" value="SHIKIMTKNASE"/>
</dbReference>
<dbReference type="GO" id="GO:0004765">
    <property type="term" value="F:shikimate kinase activity"/>
    <property type="evidence" value="ECO:0007669"/>
    <property type="project" value="UniProtKB-EC"/>
</dbReference>
<keyword evidence="9" id="KW-1185">Reference proteome</keyword>
<comment type="cofactor">
    <cofactor evidence="7">
        <name>Mg(2+)</name>
        <dbReference type="ChEBI" id="CHEBI:18420"/>
    </cofactor>
    <text evidence="7">Binds 1 Mg(2+) ion per subunit.</text>
</comment>
<keyword evidence="7" id="KW-0479">Metal-binding</keyword>
<comment type="function">
    <text evidence="7">Catalyzes the specific phosphorylation of the 3-hydroxyl group of shikimic acid using ATP as a cosubstrate.</text>
</comment>
<gene>
    <name evidence="7" type="primary">aroK</name>
    <name evidence="8" type="ORF">SCD90_10545</name>
</gene>
<evidence type="ECO:0000256" key="7">
    <source>
        <dbReference type="HAMAP-Rule" id="MF_00109"/>
    </source>
</evidence>
<evidence type="ECO:0000256" key="3">
    <source>
        <dbReference type="ARBA" id="ARBA00022741"/>
    </source>
</evidence>
<dbReference type="PANTHER" id="PTHR21087:SF16">
    <property type="entry name" value="SHIKIMATE KINASE 1, CHLOROPLASTIC"/>
    <property type="match status" value="1"/>
</dbReference>
<reference evidence="8 9" key="1">
    <citation type="submission" date="2023-11" db="EMBL/GenBank/DDBJ databases">
        <authorList>
            <person name="Bao R."/>
        </authorList>
    </citation>
    <scope>NUCLEOTIDE SEQUENCE [LARGE SCALE GENOMIC DNA]</scope>
    <source>
        <strain evidence="8 9">PJ23</strain>
    </source>
</reference>
<keyword evidence="4 7" id="KW-0418">Kinase</keyword>
<dbReference type="InterPro" id="IPR000623">
    <property type="entry name" value="Shikimate_kinase/TSH1"/>
</dbReference>
<keyword evidence="5 7" id="KW-0067">ATP-binding</keyword>
<dbReference type="EMBL" id="JAXAFJ010000005">
    <property type="protein sequence ID" value="MDX6806505.1"/>
    <property type="molecule type" value="Genomic_DNA"/>
</dbReference>
<comment type="subcellular location">
    <subcellularLocation>
        <location evidence="7">Cytoplasm</location>
    </subcellularLocation>
</comment>
<keyword evidence="1 7" id="KW-0028">Amino-acid biosynthesis</keyword>
<dbReference type="InterPro" id="IPR027417">
    <property type="entry name" value="P-loop_NTPase"/>
</dbReference>
<dbReference type="Gene3D" id="3.40.50.300">
    <property type="entry name" value="P-loop containing nucleotide triphosphate hydrolases"/>
    <property type="match status" value="1"/>
</dbReference>
<comment type="catalytic activity">
    <reaction evidence="7">
        <text>shikimate + ATP = 3-phosphoshikimate + ADP + H(+)</text>
        <dbReference type="Rhea" id="RHEA:13121"/>
        <dbReference type="ChEBI" id="CHEBI:15378"/>
        <dbReference type="ChEBI" id="CHEBI:30616"/>
        <dbReference type="ChEBI" id="CHEBI:36208"/>
        <dbReference type="ChEBI" id="CHEBI:145989"/>
        <dbReference type="ChEBI" id="CHEBI:456216"/>
        <dbReference type="EC" id="2.7.1.71"/>
    </reaction>
</comment>
<feature type="binding site" evidence="7">
    <location>
        <position position="164"/>
    </location>
    <ligand>
        <name>substrate</name>
    </ligand>
</feature>
<comment type="subunit">
    <text evidence="7">Monomer.</text>
</comment>
<comment type="caution">
    <text evidence="7">Lacks conserved residue(s) required for the propagation of feature annotation.</text>
</comment>
<dbReference type="SUPFAM" id="SSF52540">
    <property type="entry name" value="P-loop containing nucleoside triphosphate hydrolases"/>
    <property type="match status" value="1"/>
</dbReference>
<feature type="binding site" evidence="7">
    <location>
        <begin position="39"/>
        <end position="44"/>
    </location>
    <ligand>
        <name>ATP</name>
        <dbReference type="ChEBI" id="CHEBI:30616"/>
    </ligand>
</feature>
<proteinExistence type="inferred from homology"/>
<comment type="pathway">
    <text evidence="7">Metabolic intermediate biosynthesis; chorismate biosynthesis; chorismate from D-erythrose 4-phosphate and phosphoenolpyruvate: step 5/7.</text>
</comment>
<evidence type="ECO:0000256" key="5">
    <source>
        <dbReference type="ARBA" id="ARBA00022840"/>
    </source>
</evidence>
<dbReference type="Proteomes" id="UP001274321">
    <property type="component" value="Unassembled WGS sequence"/>
</dbReference>
<dbReference type="CDD" id="cd00464">
    <property type="entry name" value="SK"/>
    <property type="match status" value="1"/>
</dbReference>
<sequence>MTDASSQQPLPPDDPQVRLAAGVRARLGTRSVVLIGMMGAGKSSVGRRLGKVLDLPFLDADTEIEQAAGMSIPEIFARHGEAYFRAGETRVLSRLLDEGGSVIATGGGAWMNPETREHVRRCGISVWLKADADVLLRRVRKRGNRPLLKTGDPDATLRGLLKVREPFYAEADITVFSREVPQETMVSETLRALDHFLPPPGTP</sequence>
<evidence type="ECO:0000256" key="1">
    <source>
        <dbReference type="ARBA" id="ARBA00022605"/>
    </source>
</evidence>
<keyword evidence="2 7" id="KW-0808">Transferase</keyword>
<feature type="binding site" evidence="7">
    <location>
        <position position="145"/>
    </location>
    <ligand>
        <name>ATP</name>
        <dbReference type="ChEBI" id="CHEBI:30616"/>
    </ligand>
</feature>
<feature type="binding site" evidence="7">
    <location>
        <position position="61"/>
    </location>
    <ligand>
        <name>substrate</name>
    </ligand>
</feature>
<dbReference type="HAMAP" id="MF_00109">
    <property type="entry name" value="Shikimate_kinase"/>
    <property type="match status" value="1"/>
</dbReference>
<feature type="binding site" evidence="7">
    <location>
        <position position="43"/>
    </location>
    <ligand>
        <name>Mg(2+)</name>
        <dbReference type="ChEBI" id="CHEBI:18420"/>
    </ligand>
</feature>
<keyword evidence="3 7" id="KW-0547">Nucleotide-binding</keyword>
<evidence type="ECO:0000256" key="2">
    <source>
        <dbReference type="ARBA" id="ARBA00022679"/>
    </source>
</evidence>
<name>A0ABU4RS81_9HYPH</name>
<dbReference type="InterPro" id="IPR031322">
    <property type="entry name" value="Shikimate/glucono_kinase"/>
</dbReference>
<organism evidence="8 9">
    <name type="scientific">Terrihabitans rhizophilus</name>
    <dbReference type="NCBI Taxonomy" id="3092662"/>
    <lineage>
        <taxon>Bacteria</taxon>
        <taxon>Pseudomonadati</taxon>
        <taxon>Pseudomonadota</taxon>
        <taxon>Alphaproteobacteria</taxon>
        <taxon>Hyphomicrobiales</taxon>
        <taxon>Terrihabitans</taxon>
    </lineage>
</organism>
<dbReference type="NCBIfam" id="NF010552">
    <property type="entry name" value="PRK13946.1"/>
    <property type="match status" value="1"/>
</dbReference>
<dbReference type="EC" id="2.7.1.71" evidence="7"/>
<dbReference type="RefSeq" id="WP_319844632.1">
    <property type="nucleotide sequence ID" value="NZ_JAXAFJ010000005.1"/>
</dbReference>
<keyword evidence="7" id="KW-0963">Cytoplasm</keyword>
<evidence type="ECO:0000313" key="8">
    <source>
        <dbReference type="EMBL" id="MDX6806505.1"/>
    </source>
</evidence>
<evidence type="ECO:0000313" key="9">
    <source>
        <dbReference type="Proteomes" id="UP001274321"/>
    </source>
</evidence>
<dbReference type="PANTHER" id="PTHR21087">
    <property type="entry name" value="SHIKIMATE KINASE"/>
    <property type="match status" value="1"/>
</dbReference>
<evidence type="ECO:0000256" key="6">
    <source>
        <dbReference type="ARBA" id="ARBA00023141"/>
    </source>
</evidence>
<comment type="caution">
    <text evidence="8">The sequence shown here is derived from an EMBL/GenBank/DDBJ whole genome shotgun (WGS) entry which is preliminary data.</text>
</comment>
<accession>A0ABU4RS81</accession>
<feature type="binding site" evidence="7">
    <location>
        <position position="85"/>
    </location>
    <ligand>
        <name>substrate</name>
    </ligand>
</feature>
<keyword evidence="6 7" id="KW-0057">Aromatic amino acid biosynthesis</keyword>
<feature type="binding site" evidence="7">
    <location>
        <position position="107"/>
    </location>
    <ligand>
        <name>substrate</name>
    </ligand>
</feature>
<dbReference type="Pfam" id="PF01202">
    <property type="entry name" value="SKI"/>
    <property type="match status" value="1"/>
</dbReference>
<keyword evidence="7" id="KW-0460">Magnesium</keyword>
<evidence type="ECO:0000256" key="4">
    <source>
        <dbReference type="ARBA" id="ARBA00022777"/>
    </source>
</evidence>